<dbReference type="EMBL" id="NMQE01000028">
    <property type="protein sequence ID" value="PMB27578.1"/>
    <property type="molecule type" value="Genomic_DNA"/>
</dbReference>
<protein>
    <submittedName>
        <fullName evidence="1">Uncharacterized protein</fullName>
    </submittedName>
</protein>
<dbReference type="RefSeq" id="WP_102180105.1">
    <property type="nucleotide sequence ID" value="NZ_NMQE01000028.1"/>
</dbReference>
<dbReference type="Proteomes" id="UP000235081">
    <property type="component" value="Unassembled WGS sequence"/>
</dbReference>
<reference evidence="1 2" key="1">
    <citation type="submission" date="2017-07" db="EMBL/GenBank/DDBJ databases">
        <title>Genomes of Fischerella (Mastigocladus) sp. strains.</title>
        <authorList>
            <person name="Miller S.R."/>
        </authorList>
    </citation>
    <scope>NUCLEOTIDE SEQUENCE [LARGE SCALE GENOMIC DNA]</scope>
    <source>
        <strain evidence="1 2">CCMEE 5318</strain>
    </source>
</reference>
<name>A0A2N6LP91_9CYAN</name>
<evidence type="ECO:0000313" key="1">
    <source>
        <dbReference type="EMBL" id="PMB27578.1"/>
    </source>
</evidence>
<comment type="caution">
    <text evidence="1">The sequence shown here is derived from an EMBL/GenBank/DDBJ whole genome shotgun (WGS) entry which is preliminary data.</text>
</comment>
<organism evidence="1 2">
    <name type="scientific">Fischerella thermalis CCMEE 5318</name>
    <dbReference type="NCBI Taxonomy" id="2019666"/>
    <lineage>
        <taxon>Bacteria</taxon>
        <taxon>Bacillati</taxon>
        <taxon>Cyanobacteriota</taxon>
        <taxon>Cyanophyceae</taxon>
        <taxon>Nostocales</taxon>
        <taxon>Hapalosiphonaceae</taxon>
        <taxon>Fischerella</taxon>
    </lineage>
</organism>
<proteinExistence type="predicted"/>
<gene>
    <name evidence="1" type="ORF">CEN46_01170</name>
</gene>
<sequence>MYSAKTSSFDISSRTQKLSERKRISIDCGERLPIEIYLVAELPSGIGDVIVRNGLERQEKHENFVEEYNVLSAKIIDVDLPRNNLTAIYTFGIEKDLVFHRHTGQRAITAISGSSGVLLKFSSATPEEVEQNPQVFLEKMSFVEIPPDVIFILRFYGGTWHQFCSHGGQ</sequence>
<accession>A0A2N6LP91</accession>
<dbReference type="AlphaFoldDB" id="A0A2N6LP91"/>
<evidence type="ECO:0000313" key="2">
    <source>
        <dbReference type="Proteomes" id="UP000235081"/>
    </source>
</evidence>